<dbReference type="SUPFAM" id="SSF53092">
    <property type="entry name" value="Creatinase/prolidase N-terminal domain"/>
    <property type="match status" value="1"/>
</dbReference>
<keyword evidence="5" id="KW-1185">Reference proteome</keyword>
<dbReference type="SUPFAM" id="SSF55920">
    <property type="entry name" value="Creatinase/aminopeptidase"/>
    <property type="match status" value="1"/>
</dbReference>
<dbReference type="PANTHER" id="PTHR46112:SF3">
    <property type="entry name" value="AMINOPEPTIDASE YPDF"/>
    <property type="match status" value="1"/>
</dbReference>
<dbReference type="RefSeq" id="WP_326752371.1">
    <property type="nucleotide sequence ID" value="NZ_CP109134.1"/>
</dbReference>
<dbReference type="PANTHER" id="PTHR46112">
    <property type="entry name" value="AMINOPEPTIDASE"/>
    <property type="match status" value="1"/>
</dbReference>
<evidence type="ECO:0000259" key="3">
    <source>
        <dbReference type="Pfam" id="PF01321"/>
    </source>
</evidence>
<feature type="domain" description="Creatinase N-terminal" evidence="3">
    <location>
        <begin position="26"/>
        <end position="195"/>
    </location>
</feature>
<feature type="compositionally biased region" description="Low complexity" evidence="1">
    <location>
        <begin position="13"/>
        <end position="24"/>
    </location>
</feature>
<organism evidence="4 5">
    <name type="scientific">Streptomyces hirsutus</name>
    <dbReference type="NCBI Taxonomy" id="35620"/>
    <lineage>
        <taxon>Bacteria</taxon>
        <taxon>Bacillati</taxon>
        <taxon>Actinomycetota</taxon>
        <taxon>Actinomycetes</taxon>
        <taxon>Kitasatosporales</taxon>
        <taxon>Streptomycetaceae</taxon>
        <taxon>Streptomyces</taxon>
    </lineage>
</organism>
<dbReference type="Gene3D" id="3.90.230.10">
    <property type="entry name" value="Creatinase/methionine aminopeptidase superfamily"/>
    <property type="match status" value="1"/>
</dbReference>
<dbReference type="InterPro" id="IPR000587">
    <property type="entry name" value="Creatinase_N"/>
</dbReference>
<protein>
    <submittedName>
        <fullName evidence="4">Xaa-Pro peptidase family protein</fullName>
    </submittedName>
</protein>
<feature type="compositionally biased region" description="Basic and acidic residues" evidence="1">
    <location>
        <begin position="1"/>
        <end position="12"/>
    </location>
</feature>
<feature type="domain" description="Peptidase M24" evidence="2">
    <location>
        <begin position="203"/>
        <end position="402"/>
    </location>
</feature>
<dbReference type="Pfam" id="PF00557">
    <property type="entry name" value="Peptidase_M24"/>
    <property type="match status" value="1"/>
</dbReference>
<dbReference type="Pfam" id="PF01321">
    <property type="entry name" value="Creatinase_N"/>
    <property type="match status" value="1"/>
</dbReference>
<gene>
    <name evidence="4" type="ORF">OIE73_10790</name>
</gene>
<dbReference type="InterPro" id="IPR000994">
    <property type="entry name" value="Pept_M24"/>
</dbReference>
<dbReference type="Gene3D" id="3.40.350.10">
    <property type="entry name" value="Creatinase/prolidase N-terminal domain"/>
    <property type="match status" value="1"/>
</dbReference>
<dbReference type="GeneID" id="91543062"/>
<feature type="region of interest" description="Disordered" evidence="1">
    <location>
        <begin position="1"/>
        <end position="28"/>
    </location>
</feature>
<reference evidence="4 5" key="1">
    <citation type="submission" date="2022-10" db="EMBL/GenBank/DDBJ databases">
        <title>The complete genomes of actinobacterial strains from the NBC collection.</title>
        <authorList>
            <person name="Joergensen T.S."/>
            <person name="Alvarez Arevalo M."/>
            <person name="Sterndorff E.B."/>
            <person name="Faurdal D."/>
            <person name="Vuksanovic O."/>
            <person name="Mourched A.-S."/>
            <person name="Charusanti P."/>
            <person name="Shaw S."/>
            <person name="Blin K."/>
            <person name="Weber T."/>
        </authorList>
    </citation>
    <scope>NUCLEOTIDE SEQUENCE [LARGE SCALE GENOMIC DNA]</scope>
    <source>
        <strain evidence="4 5">NBC 01753</strain>
    </source>
</reference>
<dbReference type="InterPro" id="IPR050659">
    <property type="entry name" value="Peptidase_M24B"/>
</dbReference>
<dbReference type="Proteomes" id="UP001335325">
    <property type="component" value="Chromosome"/>
</dbReference>
<sequence>MTADDAAPRDATGDATAGDASGAGPRSRRLARHLDEAGLDALVATSAENVLYLTGISSIGGQNHPYSSRALAVVTRERPDAPYFASSRGDVDQFLDATTALSGVVAYGTFHRVLPEDLELTAREERFKEIGVDAPPSADALAALVRILTGAGLAKARIGVDENAAPLGFLDRLREALPGAEVRPAAALLQQVRKVKGEAELDRIARSAAIAEAGVLAALGIAAEGVTERDMVREFETAVAREGGRSRFTLIKFGREGVLGQTRPGDTPLRRGDSIWFDAGCTWRGYWSDIARTASFGAPAPRLAAVYAAMLAGEQAALESAKPGMTGGELFDRTVEAVRAAGVPHYRRHHVGHGIGAEIYEPVLITPGNKDVIEDGTMVNSETPYYEFGLGGVHVEDPFVVTSDGNRLLTTLDRSLIVID</sequence>
<evidence type="ECO:0000259" key="2">
    <source>
        <dbReference type="Pfam" id="PF00557"/>
    </source>
</evidence>
<evidence type="ECO:0000256" key="1">
    <source>
        <dbReference type="SAM" id="MobiDB-lite"/>
    </source>
</evidence>
<dbReference type="InterPro" id="IPR036005">
    <property type="entry name" value="Creatinase/aminopeptidase-like"/>
</dbReference>
<evidence type="ECO:0000313" key="4">
    <source>
        <dbReference type="EMBL" id="WSD06212.1"/>
    </source>
</evidence>
<name>A0ABZ1GLN1_9ACTN</name>
<dbReference type="CDD" id="cd01066">
    <property type="entry name" value="APP_MetAP"/>
    <property type="match status" value="1"/>
</dbReference>
<evidence type="ECO:0000313" key="5">
    <source>
        <dbReference type="Proteomes" id="UP001335325"/>
    </source>
</evidence>
<accession>A0ABZ1GLN1</accession>
<proteinExistence type="predicted"/>
<dbReference type="InterPro" id="IPR029149">
    <property type="entry name" value="Creatin/AminoP/Spt16_N"/>
</dbReference>
<dbReference type="EMBL" id="CP109134">
    <property type="protein sequence ID" value="WSD06212.1"/>
    <property type="molecule type" value="Genomic_DNA"/>
</dbReference>